<dbReference type="PANTHER" id="PTHR11070">
    <property type="entry name" value="UVRD / RECB / PCRA DNA HELICASE FAMILY MEMBER"/>
    <property type="match status" value="1"/>
</dbReference>
<dbReference type="GO" id="GO:0043138">
    <property type="term" value="F:3'-5' DNA helicase activity"/>
    <property type="evidence" value="ECO:0007669"/>
    <property type="project" value="TreeGrafter"/>
</dbReference>
<name>A0A4Y8PVP9_9BACL</name>
<dbReference type="GO" id="GO:0016787">
    <property type="term" value="F:hydrolase activity"/>
    <property type="evidence" value="ECO:0007669"/>
    <property type="project" value="UniProtKB-UniRule"/>
</dbReference>
<feature type="binding site" evidence="5">
    <location>
        <begin position="238"/>
        <end position="245"/>
    </location>
    <ligand>
        <name>ATP</name>
        <dbReference type="ChEBI" id="CHEBI:30616"/>
    </ligand>
</feature>
<dbReference type="GO" id="GO:0005524">
    <property type="term" value="F:ATP binding"/>
    <property type="evidence" value="ECO:0007669"/>
    <property type="project" value="UniProtKB-UniRule"/>
</dbReference>
<dbReference type="NCBIfam" id="NF041464">
    <property type="entry name" value="HelD_BACSU"/>
    <property type="match status" value="1"/>
</dbReference>
<evidence type="ECO:0000256" key="3">
    <source>
        <dbReference type="ARBA" id="ARBA00022806"/>
    </source>
</evidence>
<dbReference type="Pfam" id="PF13538">
    <property type="entry name" value="UvrD_C_2"/>
    <property type="match status" value="1"/>
</dbReference>
<dbReference type="InterPro" id="IPR014016">
    <property type="entry name" value="UvrD-like_ATP-bd"/>
</dbReference>
<dbReference type="PROSITE" id="PS51198">
    <property type="entry name" value="UVRD_HELICASE_ATP_BIND"/>
    <property type="match status" value="1"/>
</dbReference>
<dbReference type="InterPro" id="IPR048228">
    <property type="entry name" value="HelD_bacillota"/>
</dbReference>
<keyword evidence="4 5" id="KW-0067">ATP-binding</keyword>
<dbReference type="SUPFAM" id="SSF52540">
    <property type="entry name" value="P-loop containing nucleoside triphosphate hydrolases"/>
    <property type="match status" value="1"/>
</dbReference>
<keyword evidence="9" id="KW-1185">Reference proteome</keyword>
<evidence type="ECO:0000259" key="7">
    <source>
        <dbReference type="PROSITE" id="PS51198"/>
    </source>
</evidence>
<reference evidence="8 9" key="1">
    <citation type="submission" date="2017-03" db="EMBL/GenBank/DDBJ databases">
        <title>Isolation of Levoglucosan Utilizing Bacteria.</title>
        <authorList>
            <person name="Arya A.S."/>
        </authorList>
    </citation>
    <scope>NUCLEOTIDE SEQUENCE [LARGE SCALE GENOMIC DNA]</scope>
    <source>
        <strain evidence="8 9">MEC069</strain>
    </source>
</reference>
<evidence type="ECO:0000313" key="9">
    <source>
        <dbReference type="Proteomes" id="UP000298246"/>
    </source>
</evidence>
<evidence type="ECO:0000256" key="2">
    <source>
        <dbReference type="ARBA" id="ARBA00022801"/>
    </source>
</evidence>
<dbReference type="InterPro" id="IPR027785">
    <property type="entry name" value="UvrD-like_helicase_C"/>
</dbReference>
<feature type="region of interest" description="Disordered" evidence="6">
    <location>
        <begin position="364"/>
        <end position="463"/>
    </location>
</feature>
<feature type="domain" description="UvrD-like helicase ATP-binding" evidence="7">
    <location>
        <begin position="217"/>
        <end position="875"/>
    </location>
</feature>
<dbReference type="GO" id="GO:0005829">
    <property type="term" value="C:cytosol"/>
    <property type="evidence" value="ECO:0007669"/>
    <property type="project" value="TreeGrafter"/>
</dbReference>
<keyword evidence="3 5" id="KW-0347">Helicase</keyword>
<evidence type="ECO:0000256" key="5">
    <source>
        <dbReference type="PROSITE-ProRule" id="PRU00560"/>
    </source>
</evidence>
<keyword evidence="1 5" id="KW-0547">Nucleotide-binding</keyword>
<evidence type="ECO:0000313" key="8">
    <source>
        <dbReference type="EMBL" id="TFE85046.1"/>
    </source>
</evidence>
<dbReference type="Proteomes" id="UP000298246">
    <property type="component" value="Unassembled WGS sequence"/>
</dbReference>
<evidence type="ECO:0000256" key="4">
    <source>
        <dbReference type="ARBA" id="ARBA00022840"/>
    </source>
</evidence>
<feature type="compositionally biased region" description="Basic and acidic residues" evidence="6">
    <location>
        <begin position="412"/>
        <end position="442"/>
    </location>
</feature>
<proteinExistence type="predicted"/>
<dbReference type="GO" id="GO:0000725">
    <property type="term" value="P:recombinational repair"/>
    <property type="evidence" value="ECO:0007669"/>
    <property type="project" value="TreeGrafter"/>
</dbReference>
<gene>
    <name evidence="8" type="ORF">B5M42_18545</name>
</gene>
<dbReference type="Gene3D" id="3.40.50.300">
    <property type="entry name" value="P-loop containing nucleotide triphosphate hydrolases"/>
    <property type="match status" value="3"/>
</dbReference>
<sequence length="1040" mass="115829">MKQERTAEAQRAWEREQQRLNGVTEQLKQRLGELELVTGSVRDEVQRMRANFWEEVTVDFSTIDDAIESHASMKQHAETLAERERRYGHAFAEAKRIGRLIRSPYFGRIDVREQGEEGEEAVYVGIAGFADKEGERYLIYDWRAPICSLYYDYVPGPCVYETPGGRMAAEMTLKRQFVIRDGTVELMFDTGLTIGDELLQAVLGRTSDLQMKSIVATIQREQNRIIRNDHARMLVVQGAAGSGKTSAALQRAAYLLYKYRDQLHADQLLLFSPNPLFSSYVASVLPELGEENMRQTTFQAYLQHRLGDEFRLEDSFEQLEWLLADGEADWDALRSQAVGQSGLWLTDAEGWLPGAEWWWMEAEQAGEAGSEGCADGEIGKGLGTDEVETGTDAATDGEDEDGRDCVTDGEDKDDRDRATDGEDEDGRDRATDGEDGDGRDCATDGEDEDGRDRATDGEDEDGGEAEFVRMEEDAANRPTVVSAKRAEMSEQVVRLAGIGFKSSIAFVELIRAYAKLLEKSFMRFRPLKLGETVLVSAAQMEERFYSFDSGIRLPNRVELLREWLLEQLAEREEAELSAAWVEDEVELLDDDDYRRAYSELRKTGGGFDYYEQEQKLLARYVVRRRMQPLREAVKQLAFADIRSLYVQLFADAAVQRELLLAVCATGADGAGATAEGVGAGTDGAGRTVEGVARGKDGTRRTVKGVARGMDGAGAEVEGVRTGTDGAEAEVVTRGTDEADVTAEGVRAGTDGDTAALWPEKWPEVCHQTLERLADGQLAYEDAAPYLLLRELVLGFTTSPAVRHVFIDEAQDYSAFQLELLKRLFPRCRMTALGDTNQAIYAHATALETNSAEGYAALYGPEQTEVIRLQRSYRSTREIVLFTRGMIPEGHAIEPFTRAGAKPRVTRAADRESLHRRLAERAAELMAGGCATVAILCKTAGESDYAAAELRSRLPGLRLTTRHSPSMEPGVLVLPSYLAKGVEFDAVLVYDGSERRYARERDRKLLYTVCTRAMHELHVFTLGEPSPFIGEQPEETYELER</sequence>
<keyword evidence="2 5" id="KW-0378">Hydrolase</keyword>
<feature type="compositionally biased region" description="Low complexity" evidence="6">
    <location>
        <begin position="364"/>
        <end position="373"/>
    </location>
</feature>
<dbReference type="OrthoDB" id="9787585at2"/>
<dbReference type="Pfam" id="PF00580">
    <property type="entry name" value="UvrD-helicase"/>
    <property type="match status" value="1"/>
</dbReference>
<dbReference type="GO" id="GO:0003677">
    <property type="term" value="F:DNA binding"/>
    <property type="evidence" value="ECO:0007669"/>
    <property type="project" value="InterPro"/>
</dbReference>
<dbReference type="InterPro" id="IPR000212">
    <property type="entry name" value="DNA_helicase_UvrD/REP"/>
</dbReference>
<comment type="caution">
    <text evidence="8">The sequence shown here is derived from an EMBL/GenBank/DDBJ whole genome shotgun (WGS) entry which is preliminary data.</text>
</comment>
<evidence type="ECO:0000256" key="6">
    <source>
        <dbReference type="SAM" id="MobiDB-lite"/>
    </source>
</evidence>
<organism evidence="8 9">
    <name type="scientific">Paenibacillus athensensis</name>
    <dbReference type="NCBI Taxonomy" id="1967502"/>
    <lineage>
        <taxon>Bacteria</taxon>
        <taxon>Bacillati</taxon>
        <taxon>Bacillota</taxon>
        <taxon>Bacilli</taxon>
        <taxon>Bacillales</taxon>
        <taxon>Paenibacillaceae</taxon>
        <taxon>Paenibacillus</taxon>
    </lineage>
</organism>
<accession>A0A4Y8PVP9</accession>
<dbReference type="PANTHER" id="PTHR11070:SF17">
    <property type="entry name" value="DNA HELICASE IV"/>
    <property type="match status" value="1"/>
</dbReference>
<feature type="compositionally biased region" description="Acidic residues" evidence="6">
    <location>
        <begin position="385"/>
        <end position="411"/>
    </location>
</feature>
<dbReference type="InterPro" id="IPR027417">
    <property type="entry name" value="P-loop_NTPase"/>
</dbReference>
<evidence type="ECO:0000256" key="1">
    <source>
        <dbReference type="ARBA" id="ARBA00022741"/>
    </source>
</evidence>
<dbReference type="EMBL" id="MYFO01000029">
    <property type="protein sequence ID" value="TFE85046.1"/>
    <property type="molecule type" value="Genomic_DNA"/>
</dbReference>
<protein>
    <recommendedName>
        <fullName evidence="7">UvrD-like helicase ATP-binding domain-containing protein</fullName>
    </recommendedName>
</protein>
<dbReference type="AlphaFoldDB" id="A0A4Y8PVP9"/>